<evidence type="ECO:0000313" key="1">
    <source>
        <dbReference type="EMBL" id="CAK7349197.1"/>
    </source>
</evidence>
<dbReference type="Proteomes" id="UP001314170">
    <property type="component" value="Unassembled WGS sequence"/>
</dbReference>
<dbReference type="AlphaFoldDB" id="A0AAV1SFJ3"/>
<proteinExistence type="predicted"/>
<accession>A0AAV1SFJ3</accession>
<gene>
    <name evidence="1" type="ORF">DCAF_LOCUS21908</name>
</gene>
<organism evidence="1 2">
    <name type="scientific">Dovyalis caffra</name>
    <dbReference type="NCBI Taxonomy" id="77055"/>
    <lineage>
        <taxon>Eukaryota</taxon>
        <taxon>Viridiplantae</taxon>
        <taxon>Streptophyta</taxon>
        <taxon>Embryophyta</taxon>
        <taxon>Tracheophyta</taxon>
        <taxon>Spermatophyta</taxon>
        <taxon>Magnoliopsida</taxon>
        <taxon>eudicotyledons</taxon>
        <taxon>Gunneridae</taxon>
        <taxon>Pentapetalae</taxon>
        <taxon>rosids</taxon>
        <taxon>fabids</taxon>
        <taxon>Malpighiales</taxon>
        <taxon>Salicaceae</taxon>
        <taxon>Flacourtieae</taxon>
        <taxon>Dovyalis</taxon>
    </lineage>
</organism>
<keyword evidence="2" id="KW-1185">Reference proteome</keyword>
<evidence type="ECO:0000313" key="2">
    <source>
        <dbReference type="Proteomes" id="UP001314170"/>
    </source>
</evidence>
<sequence>MKGIAQAILKTNRRIWAEEEIFVAMEKLDLKSTLLLDSVDWLVAHPSLIGTFFACPEDLRMEWLIRKMNN</sequence>
<comment type="caution">
    <text evidence="1">The sequence shown here is derived from an EMBL/GenBank/DDBJ whole genome shotgun (WGS) entry which is preliminary data.</text>
</comment>
<name>A0AAV1SFJ3_9ROSI</name>
<reference evidence="1 2" key="1">
    <citation type="submission" date="2024-01" db="EMBL/GenBank/DDBJ databases">
        <authorList>
            <person name="Waweru B."/>
        </authorList>
    </citation>
    <scope>NUCLEOTIDE SEQUENCE [LARGE SCALE GENOMIC DNA]</scope>
</reference>
<dbReference type="EMBL" id="CAWUPB010001173">
    <property type="protein sequence ID" value="CAK7349197.1"/>
    <property type="molecule type" value="Genomic_DNA"/>
</dbReference>
<evidence type="ECO:0008006" key="3">
    <source>
        <dbReference type="Google" id="ProtNLM"/>
    </source>
</evidence>
<protein>
    <recommendedName>
        <fullName evidence="3">Cytochrome P450</fullName>
    </recommendedName>
</protein>